<evidence type="ECO:0000313" key="2">
    <source>
        <dbReference type="EMBL" id="QDT36908.1"/>
    </source>
</evidence>
<keyword evidence="3" id="KW-1185">Reference proteome</keyword>
<feature type="transmembrane region" description="Helical" evidence="1">
    <location>
        <begin position="65"/>
        <end position="84"/>
    </location>
</feature>
<organism evidence="2 3">
    <name type="scientific">Stratiformator vulcanicus</name>
    <dbReference type="NCBI Taxonomy" id="2527980"/>
    <lineage>
        <taxon>Bacteria</taxon>
        <taxon>Pseudomonadati</taxon>
        <taxon>Planctomycetota</taxon>
        <taxon>Planctomycetia</taxon>
        <taxon>Planctomycetales</taxon>
        <taxon>Planctomycetaceae</taxon>
        <taxon>Stratiformator</taxon>
    </lineage>
</organism>
<keyword evidence="1" id="KW-1133">Transmembrane helix</keyword>
<dbReference type="AlphaFoldDB" id="A0A517QZ75"/>
<protein>
    <submittedName>
        <fullName evidence="2">Uncharacterized protein</fullName>
    </submittedName>
</protein>
<name>A0A517QZ75_9PLAN</name>
<proteinExistence type="predicted"/>
<keyword evidence="1" id="KW-0472">Membrane</keyword>
<gene>
    <name evidence="2" type="ORF">Pan189_12720</name>
</gene>
<evidence type="ECO:0000313" key="3">
    <source>
        <dbReference type="Proteomes" id="UP000317318"/>
    </source>
</evidence>
<reference evidence="2 3" key="1">
    <citation type="submission" date="2019-02" db="EMBL/GenBank/DDBJ databases">
        <title>Deep-cultivation of Planctomycetes and their phenomic and genomic characterization uncovers novel biology.</title>
        <authorList>
            <person name="Wiegand S."/>
            <person name="Jogler M."/>
            <person name="Boedeker C."/>
            <person name="Pinto D."/>
            <person name="Vollmers J."/>
            <person name="Rivas-Marin E."/>
            <person name="Kohn T."/>
            <person name="Peeters S.H."/>
            <person name="Heuer A."/>
            <person name="Rast P."/>
            <person name="Oberbeckmann S."/>
            <person name="Bunk B."/>
            <person name="Jeske O."/>
            <person name="Meyerdierks A."/>
            <person name="Storesund J.E."/>
            <person name="Kallscheuer N."/>
            <person name="Luecker S."/>
            <person name="Lage O.M."/>
            <person name="Pohl T."/>
            <person name="Merkel B.J."/>
            <person name="Hornburger P."/>
            <person name="Mueller R.-W."/>
            <person name="Bruemmer F."/>
            <person name="Labrenz M."/>
            <person name="Spormann A.M."/>
            <person name="Op den Camp H."/>
            <person name="Overmann J."/>
            <person name="Amann R."/>
            <person name="Jetten M.S.M."/>
            <person name="Mascher T."/>
            <person name="Medema M.H."/>
            <person name="Devos D.P."/>
            <person name="Kaster A.-K."/>
            <person name="Ovreas L."/>
            <person name="Rohde M."/>
            <person name="Galperin M.Y."/>
            <person name="Jogler C."/>
        </authorList>
    </citation>
    <scope>NUCLEOTIDE SEQUENCE [LARGE SCALE GENOMIC DNA]</scope>
    <source>
        <strain evidence="2 3">Pan189</strain>
    </source>
</reference>
<dbReference type="KEGG" id="svp:Pan189_12720"/>
<sequence length="134" mass="15554">MMLACEVRLDNLRPVDHEPEEQRLHVRSSRSRSRKTDLRQNLADLAITVIVRRVRPSLIFRARRLCLLGNRVLLCVPVIVVAGMPGPVMRPMPMSAAMRAMLMPMFSVERANAVWHVDVQQRSEARHKKMRRHQ</sequence>
<accession>A0A517QZ75</accession>
<dbReference type="EMBL" id="CP036268">
    <property type="protein sequence ID" value="QDT36908.1"/>
    <property type="molecule type" value="Genomic_DNA"/>
</dbReference>
<evidence type="ECO:0000256" key="1">
    <source>
        <dbReference type="SAM" id="Phobius"/>
    </source>
</evidence>
<dbReference type="Proteomes" id="UP000317318">
    <property type="component" value="Chromosome"/>
</dbReference>
<keyword evidence="1" id="KW-0812">Transmembrane</keyword>